<evidence type="ECO:0000313" key="2">
    <source>
        <dbReference type="EMBL" id="RKG99307.1"/>
    </source>
</evidence>
<sequence length="80" mass="8253">MMGAMLDAIVELFREPSCLVGDVPYGCHDGNSAASEGPFHLVCLGQGGWASTVEVGSEQMGMTSAPSCRTSTSFSAPSTH</sequence>
<dbReference type="AlphaFoldDB" id="A0A3A8JTW8"/>
<gene>
    <name evidence="2" type="ORF">D7X32_26910</name>
</gene>
<reference evidence="3" key="1">
    <citation type="submission" date="2018-09" db="EMBL/GenBank/DDBJ databases">
        <authorList>
            <person name="Livingstone P.G."/>
            <person name="Whitworth D.E."/>
        </authorList>
    </citation>
    <scope>NUCLEOTIDE SEQUENCE [LARGE SCALE GENOMIC DNA]</scope>
    <source>
        <strain evidence="3">CA043D</strain>
    </source>
</reference>
<evidence type="ECO:0000313" key="3">
    <source>
        <dbReference type="Proteomes" id="UP000268313"/>
    </source>
</evidence>
<protein>
    <submittedName>
        <fullName evidence="2">Uncharacterized protein</fullName>
    </submittedName>
</protein>
<organism evidence="2 3">
    <name type="scientific">Corallococcus carmarthensis</name>
    <dbReference type="NCBI Taxonomy" id="2316728"/>
    <lineage>
        <taxon>Bacteria</taxon>
        <taxon>Pseudomonadati</taxon>
        <taxon>Myxococcota</taxon>
        <taxon>Myxococcia</taxon>
        <taxon>Myxococcales</taxon>
        <taxon>Cystobacterineae</taxon>
        <taxon>Myxococcaceae</taxon>
        <taxon>Corallococcus</taxon>
    </lineage>
</organism>
<dbReference type="EMBL" id="RAWE01000117">
    <property type="protein sequence ID" value="RKG99307.1"/>
    <property type="molecule type" value="Genomic_DNA"/>
</dbReference>
<feature type="region of interest" description="Disordered" evidence="1">
    <location>
        <begin position="60"/>
        <end position="80"/>
    </location>
</feature>
<dbReference type="Proteomes" id="UP000268313">
    <property type="component" value="Unassembled WGS sequence"/>
</dbReference>
<keyword evidence="3" id="KW-1185">Reference proteome</keyword>
<accession>A0A3A8JTW8</accession>
<name>A0A3A8JTW8_9BACT</name>
<proteinExistence type="predicted"/>
<evidence type="ECO:0000256" key="1">
    <source>
        <dbReference type="SAM" id="MobiDB-lite"/>
    </source>
</evidence>
<comment type="caution">
    <text evidence="2">The sequence shown here is derived from an EMBL/GenBank/DDBJ whole genome shotgun (WGS) entry which is preliminary data.</text>
</comment>